<organism evidence="3 4">
    <name type="scientific">Shewanella gelidii</name>
    <dbReference type="NCBI Taxonomy" id="1642821"/>
    <lineage>
        <taxon>Bacteria</taxon>
        <taxon>Pseudomonadati</taxon>
        <taxon>Pseudomonadota</taxon>
        <taxon>Gammaproteobacteria</taxon>
        <taxon>Alteromonadales</taxon>
        <taxon>Shewanellaceae</taxon>
        <taxon>Shewanella</taxon>
    </lineage>
</organism>
<dbReference type="EMBL" id="BMPZ01000008">
    <property type="protein sequence ID" value="GGI87648.1"/>
    <property type="molecule type" value="Genomic_DNA"/>
</dbReference>
<name>A0A917NDN0_9GAMM</name>
<keyword evidence="2" id="KW-0732">Signal</keyword>
<feature type="signal peptide" evidence="2">
    <location>
        <begin position="1"/>
        <end position="29"/>
    </location>
</feature>
<dbReference type="InterPro" id="IPR023614">
    <property type="entry name" value="Porin_dom_sf"/>
</dbReference>
<keyword evidence="1" id="KW-0175">Coiled coil</keyword>
<proteinExistence type="predicted"/>
<feature type="coiled-coil region" evidence="1">
    <location>
        <begin position="28"/>
        <end position="62"/>
    </location>
</feature>
<evidence type="ECO:0000256" key="1">
    <source>
        <dbReference type="SAM" id="Coils"/>
    </source>
</evidence>
<reference evidence="3" key="2">
    <citation type="submission" date="2020-09" db="EMBL/GenBank/DDBJ databases">
        <authorList>
            <person name="Sun Q."/>
            <person name="Ohkuma M."/>
        </authorList>
    </citation>
    <scope>NUCLEOTIDE SEQUENCE</scope>
    <source>
        <strain evidence="3">JCM 30804</strain>
    </source>
</reference>
<dbReference type="Pfam" id="PF07396">
    <property type="entry name" value="Porin_O_P"/>
    <property type="match status" value="1"/>
</dbReference>
<evidence type="ECO:0000256" key="2">
    <source>
        <dbReference type="SAM" id="SignalP"/>
    </source>
</evidence>
<dbReference type="Gene3D" id="2.40.160.10">
    <property type="entry name" value="Porin"/>
    <property type="match status" value="1"/>
</dbReference>
<sequence length="449" mass="50508">MAKTLLTPLTIIAVSISASLAGFAPVTYASEDDRIKQLEQRIDALEADLIEAKDAAKKVDRVKFSSKTPAPEFVSKDGRSTMNFKGRIQTDYVHADDMYTGKKRELEEGFSDTSIRRLRFGVEGYFARDWEYEIEFDFADNEVDLKDANVTYKGWDDSQLVIGFQKYAFGMESTQSSSRLVMLERSVVDRFAPDRAVGLQYRYVSDNFAAHLGYGVDFGVDDSDEDDVTNPKLSVVNARITGTPIASDGHLLHLGASLLYSHHNDDALETRYRARPSSRPTGRIIDTGKFDAESTMHYGLEAAYQYRGLRLQTEYVKASADQVEDPSIDVDAYYLMASYVLTGEKWGYKNKKGTFKAIRPNKPLSEGGLGAWEIALRMDQANFSDASADIDGGEMTDYVLGLNWYMEDNLKLQLNYVYAEAEYDNPQSNMDDATEQDTNIIQARLQFAF</sequence>
<evidence type="ECO:0000313" key="4">
    <source>
        <dbReference type="Proteomes" id="UP000613743"/>
    </source>
</evidence>
<dbReference type="Proteomes" id="UP000613743">
    <property type="component" value="Unassembled WGS sequence"/>
</dbReference>
<dbReference type="InterPro" id="IPR010870">
    <property type="entry name" value="Porin_O/P"/>
</dbReference>
<reference evidence="3" key="1">
    <citation type="journal article" date="2014" name="Int. J. Syst. Evol. Microbiol.">
        <title>Complete genome sequence of Corynebacterium casei LMG S-19264T (=DSM 44701T), isolated from a smear-ripened cheese.</title>
        <authorList>
            <consortium name="US DOE Joint Genome Institute (JGI-PGF)"/>
            <person name="Walter F."/>
            <person name="Albersmeier A."/>
            <person name="Kalinowski J."/>
            <person name="Ruckert C."/>
        </authorList>
    </citation>
    <scope>NUCLEOTIDE SEQUENCE</scope>
    <source>
        <strain evidence="3">JCM 30804</strain>
    </source>
</reference>
<protein>
    <submittedName>
        <fullName evidence="3">Porin</fullName>
    </submittedName>
</protein>
<feature type="chain" id="PRO_5037295698" evidence="2">
    <location>
        <begin position="30"/>
        <end position="449"/>
    </location>
</feature>
<gene>
    <name evidence="3" type="primary">oprP</name>
    <name evidence="3" type="ORF">GCM10009332_26170</name>
</gene>
<accession>A0A917NDN0</accession>
<comment type="caution">
    <text evidence="3">The sequence shown here is derived from an EMBL/GenBank/DDBJ whole genome shotgun (WGS) entry which is preliminary data.</text>
</comment>
<dbReference type="SUPFAM" id="SSF56935">
    <property type="entry name" value="Porins"/>
    <property type="match status" value="1"/>
</dbReference>
<dbReference type="RefSeq" id="WP_188921649.1">
    <property type="nucleotide sequence ID" value="NZ_BMPZ01000008.1"/>
</dbReference>
<keyword evidence="4" id="KW-1185">Reference proteome</keyword>
<dbReference type="AlphaFoldDB" id="A0A917NDN0"/>
<evidence type="ECO:0000313" key="3">
    <source>
        <dbReference type="EMBL" id="GGI87648.1"/>
    </source>
</evidence>